<keyword evidence="3" id="KW-1003">Cell membrane</keyword>
<dbReference type="Gene3D" id="3.80.10.10">
    <property type="entry name" value="Ribonuclease Inhibitor"/>
    <property type="match status" value="3"/>
</dbReference>
<dbReference type="OrthoDB" id="1933671at2759"/>
<dbReference type="GO" id="GO:0004672">
    <property type="term" value="F:protein kinase activity"/>
    <property type="evidence" value="ECO:0007669"/>
    <property type="project" value="InterPro"/>
</dbReference>
<keyword evidence="15" id="KW-1185">Reference proteome</keyword>
<evidence type="ECO:0000256" key="3">
    <source>
        <dbReference type="ARBA" id="ARBA00022475"/>
    </source>
</evidence>
<dbReference type="Pfam" id="PF23598">
    <property type="entry name" value="LRR_14"/>
    <property type="match status" value="1"/>
</dbReference>
<evidence type="ECO:0000256" key="5">
    <source>
        <dbReference type="ARBA" id="ARBA00022692"/>
    </source>
</evidence>
<sequence>MGLLLTLITTLAMFQPCLLFLQANASNSTGSVHLWSQQEALLPWKSTLRSSLSLLDSWRPRTSPCSRNWTGVVCDAVHHGHRGMPWAVVRIDLPKAGIDGSLGELNFSALPFLQYIDLSYNSLLGEIPRSIASLAELSHLDLTGNRLHGQIPWEVGNMESLSLLELSLNNLTGTIPASLGNLTRLVQLTILQTLLTGSIPEELGKLTGLKYLQLSSAFLSGRIPESLGNLTKLSLLRLYYNQLSGPIPSTQGHIPSEFDQMRSLQYLDLYRNRLTGWIPQELGSCMELLFLRINDNDLTGYLPTTLGSLWKLQIALDVSNNKLTGRIPTQLGNLVMLELLNLSHNKFNGTIPSSFSSMVSLSILDVSYNNLEVGVIMTICRSNKPQKETTTDTRDVFSVWNFDGKLAFDDIIRATENFSERSDSSNWSELAGTYGYIAPELSHTPVVTTKCDVYSFGVLLLEIVMGRYPSELQSHTSLQGQHHKLAMETFDKHPSSTTLVEREEVSLLVQVALACLQPSPKSRPEMQEVYQKLTHDHPYCSFATSCDLTIEKLKDGEV</sequence>
<comment type="subcellular location">
    <subcellularLocation>
        <location evidence="1">Cell membrane</location>
        <topology evidence="1">Single-pass type I membrane protein</topology>
    </subcellularLocation>
</comment>
<proteinExistence type="inferred from homology"/>
<dbReference type="InterPro" id="IPR000719">
    <property type="entry name" value="Prot_kinase_dom"/>
</dbReference>
<dbReference type="InterPro" id="IPR032675">
    <property type="entry name" value="LRR_dom_sf"/>
</dbReference>
<reference evidence="14" key="1">
    <citation type="submission" date="2020-10" db="EMBL/GenBank/DDBJ databases">
        <authorList>
            <person name="Han B."/>
            <person name="Lu T."/>
            <person name="Zhao Q."/>
            <person name="Huang X."/>
            <person name="Zhao Y."/>
        </authorList>
    </citation>
    <scope>NUCLEOTIDE SEQUENCE</scope>
</reference>
<dbReference type="GO" id="GO:0005886">
    <property type="term" value="C:plasma membrane"/>
    <property type="evidence" value="ECO:0007669"/>
    <property type="project" value="UniProtKB-SubCell"/>
</dbReference>
<dbReference type="Gene3D" id="1.10.510.10">
    <property type="entry name" value="Transferase(Phosphotransferase) domain 1"/>
    <property type="match status" value="1"/>
</dbReference>
<keyword evidence="8" id="KW-1133">Transmembrane helix</keyword>
<dbReference type="SUPFAM" id="SSF56112">
    <property type="entry name" value="Protein kinase-like (PK-like)"/>
    <property type="match status" value="1"/>
</dbReference>
<keyword evidence="10" id="KW-0675">Receptor</keyword>
<name>A0A811QHZ9_9POAL</name>
<feature type="domain" description="Protein kinase" evidence="13">
    <location>
        <begin position="221"/>
        <end position="540"/>
    </location>
</feature>
<evidence type="ECO:0000256" key="6">
    <source>
        <dbReference type="ARBA" id="ARBA00022729"/>
    </source>
</evidence>
<dbReference type="FunFam" id="3.80.10.10:FF:000129">
    <property type="entry name" value="Leucine-rich repeat receptor-like kinase"/>
    <property type="match status" value="1"/>
</dbReference>
<dbReference type="PANTHER" id="PTHR48052">
    <property type="entry name" value="UNNAMED PRODUCT"/>
    <property type="match status" value="1"/>
</dbReference>
<dbReference type="AlphaFoldDB" id="A0A811QHZ9"/>
<dbReference type="PANTHER" id="PTHR48052:SF8">
    <property type="entry name" value="LRR RECEPTOR-LIKE SERINE_THREONINE-PROTEIN KINASE FLS2"/>
    <property type="match status" value="1"/>
</dbReference>
<accession>A0A811QHZ9</accession>
<dbReference type="Proteomes" id="UP000604825">
    <property type="component" value="Unassembled WGS sequence"/>
</dbReference>
<evidence type="ECO:0000256" key="10">
    <source>
        <dbReference type="ARBA" id="ARBA00023170"/>
    </source>
</evidence>
<keyword evidence="4" id="KW-0433">Leucine-rich repeat</keyword>
<dbReference type="GO" id="GO:0005524">
    <property type="term" value="F:ATP binding"/>
    <property type="evidence" value="ECO:0007669"/>
    <property type="project" value="InterPro"/>
</dbReference>
<evidence type="ECO:0000313" key="15">
    <source>
        <dbReference type="Proteomes" id="UP000604825"/>
    </source>
</evidence>
<protein>
    <recommendedName>
        <fullName evidence="13">Protein kinase domain-containing protein</fullName>
    </recommendedName>
</protein>
<organism evidence="14 15">
    <name type="scientific">Miscanthus lutarioriparius</name>
    <dbReference type="NCBI Taxonomy" id="422564"/>
    <lineage>
        <taxon>Eukaryota</taxon>
        <taxon>Viridiplantae</taxon>
        <taxon>Streptophyta</taxon>
        <taxon>Embryophyta</taxon>
        <taxon>Tracheophyta</taxon>
        <taxon>Spermatophyta</taxon>
        <taxon>Magnoliopsida</taxon>
        <taxon>Liliopsida</taxon>
        <taxon>Poales</taxon>
        <taxon>Poaceae</taxon>
        <taxon>PACMAD clade</taxon>
        <taxon>Panicoideae</taxon>
        <taxon>Andropogonodae</taxon>
        <taxon>Andropogoneae</taxon>
        <taxon>Saccharinae</taxon>
        <taxon>Miscanthus</taxon>
    </lineage>
</organism>
<dbReference type="InterPro" id="IPR011009">
    <property type="entry name" value="Kinase-like_dom_sf"/>
</dbReference>
<keyword evidence="9" id="KW-0472">Membrane</keyword>
<evidence type="ECO:0000313" key="14">
    <source>
        <dbReference type="EMBL" id="CAD6255748.1"/>
    </source>
</evidence>
<dbReference type="PROSITE" id="PS50011">
    <property type="entry name" value="PROTEIN_KINASE_DOM"/>
    <property type="match status" value="1"/>
</dbReference>
<comment type="caution">
    <text evidence="14">The sequence shown here is derived from an EMBL/GenBank/DDBJ whole genome shotgun (WGS) entry which is preliminary data.</text>
</comment>
<evidence type="ECO:0000256" key="7">
    <source>
        <dbReference type="ARBA" id="ARBA00022737"/>
    </source>
</evidence>
<evidence type="ECO:0000256" key="9">
    <source>
        <dbReference type="ARBA" id="ARBA00023136"/>
    </source>
</evidence>
<evidence type="ECO:0000256" key="2">
    <source>
        <dbReference type="ARBA" id="ARBA00009592"/>
    </source>
</evidence>
<evidence type="ECO:0000256" key="1">
    <source>
        <dbReference type="ARBA" id="ARBA00004251"/>
    </source>
</evidence>
<dbReference type="EMBL" id="CAJGYO010000010">
    <property type="protein sequence ID" value="CAD6255748.1"/>
    <property type="molecule type" value="Genomic_DNA"/>
</dbReference>
<dbReference type="Pfam" id="PF13855">
    <property type="entry name" value="LRR_8"/>
    <property type="match status" value="1"/>
</dbReference>
<keyword evidence="6 12" id="KW-0732">Signal</keyword>
<evidence type="ECO:0000256" key="11">
    <source>
        <dbReference type="ARBA" id="ARBA00023180"/>
    </source>
</evidence>
<feature type="chain" id="PRO_5032357226" description="Protein kinase domain-containing protein" evidence="12">
    <location>
        <begin position="20"/>
        <end position="558"/>
    </location>
</feature>
<dbReference type="InterPro" id="IPR055414">
    <property type="entry name" value="LRR_R13L4/SHOC2-like"/>
</dbReference>
<evidence type="ECO:0000256" key="12">
    <source>
        <dbReference type="SAM" id="SignalP"/>
    </source>
</evidence>
<dbReference type="InterPro" id="IPR001611">
    <property type="entry name" value="Leu-rich_rpt"/>
</dbReference>
<evidence type="ECO:0000256" key="8">
    <source>
        <dbReference type="ARBA" id="ARBA00022989"/>
    </source>
</evidence>
<feature type="signal peptide" evidence="12">
    <location>
        <begin position="1"/>
        <end position="19"/>
    </location>
</feature>
<evidence type="ECO:0000256" key="4">
    <source>
        <dbReference type="ARBA" id="ARBA00022614"/>
    </source>
</evidence>
<comment type="similarity">
    <text evidence="2">Belongs to the RLP family.</text>
</comment>
<dbReference type="Pfam" id="PF00069">
    <property type="entry name" value="Pkinase"/>
    <property type="match status" value="1"/>
</dbReference>
<dbReference type="SUPFAM" id="SSF52058">
    <property type="entry name" value="L domain-like"/>
    <property type="match status" value="1"/>
</dbReference>
<dbReference type="InterPro" id="IPR013210">
    <property type="entry name" value="LRR_N_plant-typ"/>
</dbReference>
<dbReference type="Pfam" id="PF08263">
    <property type="entry name" value="LRRNT_2"/>
    <property type="match status" value="1"/>
</dbReference>
<keyword evidence="11" id="KW-0325">Glycoprotein</keyword>
<dbReference type="FunFam" id="3.80.10.10:FF:000931">
    <property type="entry name" value="MDIS1-interacting receptor like kinase 2"/>
    <property type="match status" value="1"/>
</dbReference>
<keyword evidence="7" id="KW-0677">Repeat</keyword>
<keyword evidence="5" id="KW-0812">Transmembrane</keyword>
<gene>
    <name evidence="14" type="ORF">NCGR_LOCUS39286</name>
</gene>
<evidence type="ECO:0000259" key="13">
    <source>
        <dbReference type="PROSITE" id="PS50011"/>
    </source>
</evidence>